<feature type="transmembrane region" description="Helical" evidence="9">
    <location>
        <begin position="262"/>
        <end position="287"/>
    </location>
</feature>
<keyword evidence="9" id="KW-0812">Transmembrane</keyword>
<comment type="subcellular location">
    <subcellularLocation>
        <location evidence="1">Nucleus</location>
    </subcellularLocation>
</comment>
<feature type="domain" description="C2H2-type" evidence="10">
    <location>
        <begin position="95"/>
        <end position="122"/>
    </location>
</feature>
<evidence type="ECO:0000256" key="4">
    <source>
        <dbReference type="ARBA" id="ARBA00022771"/>
    </source>
</evidence>
<dbReference type="AlphaFoldDB" id="A0A1I8B3R0"/>
<evidence type="ECO:0000313" key="12">
    <source>
        <dbReference type="WBParaSite" id="MhA1_Contig1289.frz3.gene14"/>
    </source>
</evidence>
<dbReference type="SMART" id="SM00355">
    <property type="entry name" value="ZnF_C2H2"/>
    <property type="match status" value="2"/>
</dbReference>
<name>A0A1I8B3R0_MELHA</name>
<dbReference type="PROSITE" id="PS00028">
    <property type="entry name" value="ZINC_FINGER_C2H2_1"/>
    <property type="match status" value="2"/>
</dbReference>
<evidence type="ECO:0000256" key="8">
    <source>
        <dbReference type="SAM" id="MobiDB-lite"/>
    </source>
</evidence>
<dbReference type="GO" id="GO:0008270">
    <property type="term" value="F:zinc ion binding"/>
    <property type="evidence" value="ECO:0007669"/>
    <property type="project" value="UniProtKB-KW"/>
</dbReference>
<dbReference type="PROSITE" id="PS50157">
    <property type="entry name" value="ZINC_FINGER_C2H2_2"/>
    <property type="match status" value="1"/>
</dbReference>
<sequence>MEIEHSYFCNLSLPKFSQVIDLCNESESNILSKTSPTTINNNFHEYAKKIQKEQPKRKESRLSIPQGSDLEDDDLHFKGFCYSSFDGQKTLNETYFCYNCPAIFDSRVGLTNHLKLHGAENKLKCNLCDFSCTNKKTMRVHRRIHGVPAVRGRRPNSKRQNNKKIRKPKNSPSKDEKTLNECSGSKLNETDELQSTHFQRITRSRIARENNNSSSVGVVIDNNGKKKKLKSSFDDEQFVIIPNRKKNNKKYLEDEKVFDEGYLVMFVQFVILNTNISVGCYIIAIYIKVYIINGLQNIFMVRYKKDFQN</sequence>
<evidence type="ECO:0000256" key="2">
    <source>
        <dbReference type="ARBA" id="ARBA00022723"/>
    </source>
</evidence>
<proteinExistence type="predicted"/>
<keyword evidence="11" id="KW-1185">Reference proteome</keyword>
<keyword evidence="4 7" id="KW-0863">Zinc-finger</keyword>
<feature type="compositionally biased region" description="Basic residues" evidence="8">
    <location>
        <begin position="143"/>
        <end position="169"/>
    </location>
</feature>
<dbReference type="GO" id="GO:0010468">
    <property type="term" value="P:regulation of gene expression"/>
    <property type="evidence" value="ECO:0007669"/>
    <property type="project" value="UniProtKB-ARBA"/>
</dbReference>
<dbReference type="Gene3D" id="3.30.160.60">
    <property type="entry name" value="Classic Zinc Finger"/>
    <property type="match status" value="1"/>
</dbReference>
<evidence type="ECO:0000259" key="10">
    <source>
        <dbReference type="PROSITE" id="PS50157"/>
    </source>
</evidence>
<evidence type="ECO:0000313" key="11">
    <source>
        <dbReference type="Proteomes" id="UP000095281"/>
    </source>
</evidence>
<evidence type="ECO:0000256" key="9">
    <source>
        <dbReference type="SAM" id="Phobius"/>
    </source>
</evidence>
<evidence type="ECO:0000256" key="6">
    <source>
        <dbReference type="ARBA" id="ARBA00023242"/>
    </source>
</evidence>
<keyword evidence="6" id="KW-0539">Nucleus</keyword>
<dbReference type="InterPro" id="IPR056438">
    <property type="entry name" value="Znf-C2H2_CTCF"/>
</dbReference>
<keyword evidence="5" id="KW-0862">Zinc</keyword>
<protein>
    <submittedName>
        <fullName evidence="12">C2H2-type domain-containing protein</fullName>
    </submittedName>
</protein>
<keyword evidence="3" id="KW-0677">Repeat</keyword>
<dbReference type="InterPro" id="IPR013087">
    <property type="entry name" value="Znf_C2H2_type"/>
</dbReference>
<dbReference type="GO" id="GO:0005634">
    <property type="term" value="C:nucleus"/>
    <property type="evidence" value="ECO:0007669"/>
    <property type="project" value="UniProtKB-SubCell"/>
</dbReference>
<dbReference type="SUPFAM" id="SSF57667">
    <property type="entry name" value="beta-beta-alpha zinc fingers"/>
    <property type="match status" value="1"/>
</dbReference>
<dbReference type="Proteomes" id="UP000095281">
    <property type="component" value="Unplaced"/>
</dbReference>
<evidence type="ECO:0000256" key="5">
    <source>
        <dbReference type="ARBA" id="ARBA00022833"/>
    </source>
</evidence>
<feature type="region of interest" description="Disordered" evidence="8">
    <location>
        <begin position="143"/>
        <end position="182"/>
    </location>
</feature>
<reference evidence="12" key="1">
    <citation type="submission" date="2016-11" db="UniProtKB">
        <authorList>
            <consortium name="WormBaseParasite"/>
        </authorList>
    </citation>
    <scope>IDENTIFICATION</scope>
</reference>
<keyword evidence="9" id="KW-0472">Membrane</keyword>
<evidence type="ECO:0000256" key="3">
    <source>
        <dbReference type="ARBA" id="ARBA00022737"/>
    </source>
</evidence>
<keyword evidence="2" id="KW-0479">Metal-binding</keyword>
<evidence type="ECO:0000256" key="1">
    <source>
        <dbReference type="ARBA" id="ARBA00004123"/>
    </source>
</evidence>
<accession>A0A1I8B3R0</accession>
<dbReference type="Pfam" id="PF23611">
    <property type="entry name" value="zf-C2H2_16"/>
    <property type="match status" value="1"/>
</dbReference>
<organism evidence="11 12">
    <name type="scientific">Meloidogyne hapla</name>
    <name type="common">Root-knot nematode worm</name>
    <dbReference type="NCBI Taxonomy" id="6305"/>
    <lineage>
        <taxon>Eukaryota</taxon>
        <taxon>Metazoa</taxon>
        <taxon>Ecdysozoa</taxon>
        <taxon>Nematoda</taxon>
        <taxon>Chromadorea</taxon>
        <taxon>Rhabditida</taxon>
        <taxon>Tylenchina</taxon>
        <taxon>Tylenchomorpha</taxon>
        <taxon>Tylenchoidea</taxon>
        <taxon>Meloidogynidae</taxon>
        <taxon>Meloidogyninae</taxon>
        <taxon>Meloidogyne</taxon>
    </lineage>
</organism>
<dbReference type="WBParaSite" id="MhA1_Contig1289.frz3.gene14">
    <property type="protein sequence ID" value="MhA1_Contig1289.frz3.gene14"/>
    <property type="gene ID" value="MhA1_Contig1289.frz3.gene14"/>
</dbReference>
<dbReference type="InterPro" id="IPR036236">
    <property type="entry name" value="Znf_C2H2_sf"/>
</dbReference>
<evidence type="ECO:0000256" key="7">
    <source>
        <dbReference type="PROSITE-ProRule" id="PRU00042"/>
    </source>
</evidence>
<keyword evidence="9" id="KW-1133">Transmembrane helix</keyword>